<dbReference type="Pfam" id="PF00482">
    <property type="entry name" value="T2SSF"/>
    <property type="match status" value="1"/>
</dbReference>
<dbReference type="EMBL" id="CP036281">
    <property type="protein sequence ID" value="QDU82082.1"/>
    <property type="molecule type" value="Genomic_DNA"/>
</dbReference>
<dbReference type="PANTHER" id="PTHR35007:SF1">
    <property type="entry name" value="PILUS ASSEMBLY PROTEIN"/>
    <property type="match status" value="1"/>
</dbReference>
<dbReference type="InterPro" id="IPR042094">
    <property type="entry name" value="T2SS_GspF_sf"/>
</dbReference>
<evidence type="ECO:0000256" key="2">
    <source>
        <dbReference type="ARBA" id="ARBA00022475"/>
    </source>
</evidence>
<dbReference type="GO" id="GO:0005886">
    <property type="term" value="C:plasma membrane"/>
    <property type="evidence" value="ECO:0007669"/>
    <property type="project" value="UniProtKB-SubCell"/>
</dbReference>
<keyword evidence="3 6" id="KW-0812">Transmembrane</keyword>
<feature type="transmembrane region" description="Helical" evidence="6">
    <location>
        <begin position="6"/>
        <end position="28"/>
    </location>
</feature>
<feature type="domain" description="Type II secretion system protein GspF" evidence="7">
    <location>
        <begin position="154"/>
        <end position="278"/>
    </location>
</feature>
<evidence type="ECO:0000256" key="3">
    <source>
        <dbReference type="ARBA" id="ARBA00022692"/>
    </source>
</evidence>
<evidence type="ECO:0000256" key="4">
    <source>
        <dbReference type="ARBA" id="ARBA00022989"/>
    </source>
</evidence>
<evidence type="ECO:0000313" key="8">
    <source>
        <dbReference type="EMBL" id="QDU82082.1"/>
    </source>
</evidence>
<keyword evidence="5 6" id="KW-0472">Membrane</keyword>
<dbReference type="InterPro" id="IPR018076">
    <property type="entry name" value="T2SS_GspF_dom"/>
</dbReference>
<dbReference type="AlphaFoldDB" id="A0A518CS85"/>
<evidence type="ECO:0000313" key="9">
    <source>
        <dbReference type="Proteomes" id="UP000317178"/>
    </source>
</evidence>
<feature type="transmembrane region" description="Helical" evidence="6">
    <location>
        <begin position="262"/>
        <end position="282"/>
    </location>
</feature>
<dbReference type="Gene3D" id="1.20.81.30">
    <property type="entry name" value="Type II secretion system (T2SS), domain F"/>
    <property type="match status" value="1"/>
</dbReference>
<feature type="transmembrane region" description="Helical" evidence="6">
    <location>
        <begin position="94"/>
        <end position="113"/>
    </location>
</feature>
<name>A0A518CS85_9PLAN</name>
<keyword evidence="4 6" id="KW-1133">Transmembrane helix</keyword>
<evidence type="ECO:0000259" key="7">
    <source>
        <dbReference type="Pfam" id="PF00482"/>
    </source>
</evidence>
<reference evidence="8 9" key="1">
    <citation type="submission" date="2019-02" db="EMBL/GenBank/DDBJ databases">
        <title>Deep-cultivation of Planctomycetes and their phenomic and genomic characterization uncovers novel biology.</title>
        <authorList>
            <person name="Wiegand S."/>
            <person name="Jogler M."/>
            <person name="Boedeker C."/>
            <person name="Pinto D."/>
            <person name="Vollmers J."/>
            <person name="Rivas-Marin E."/>
            <person name="Kohn T."/>
            <person name="Peeters S.H."/>
            <person name="Heuer A."/>
            <person name="Rast P."/>
            <person name="Oberbeckmann S."/>
            <person name="Bunk B."/>
            <person name="Jeske O."/>
            <person name="Meyerdierks A."/>
            <person name="Storesund J.E."/>
            <person name="Kallscheuer N."/>
            <person name="Luecker S."/>
            <person name="Lage O.M."/>
            <person name="Pohl T."/>
            <person name="Merkel B.J."/>
            <person name="Hornburger P."/>
            <person name="Mueller R.-W."/>
            <person name="Bruemmer F."/>
            <person name="Labrenz M."/>
            <person name="Spormann A.M."/>
            <person name="Op den Camp H."/>
            <person name="Overmann J."/>
            <person name="Amann R."/>
            <person name="Jetten M.S.M."/>
            <person name="Mascher T."/>
            <person name="Medema M.H."/>
            <person name="Devos D.P."/>
            <person name="Kaster A.-K."/>
            <person name="Ovreas L."/>
            <person name="Rohde M."/>
            <person name="Galperin M.Y."/>
            <person name="Jogler C."/>
        </authorList>
    </citation>
    <scope>NUCLEOTIDE SEQUENCE [LARGE SCALE GENOMIC DNA]</scope>
    <source>
        <strain evidence="8 9">Pla110</strain>
    </source>
</reference>
<protein>
    <submittedName>
        <fullName evidence="8">Bacterial type II secretion system protein F domain protein</fullName>
    </submittedName>
</protein>
<comment type="subcellular location">
    <subcellularLocation>
        <location evidence="1">Cell membrane</location>
        <topology evidence="1">Multi-pass membrane protein</topology>
    </subcellularLocation>
</comment>
<keyword evidence="9" id="KW-1185">Reference proteome</keyword>
<dbReference type="Proteomes" id="UP000317178">
    <property type="component" value="Chromosome"/>
</dbReference>
<feature type="transmembrane region" description="Helical" evidence="6">
    <location>
        <begin position="298"/>
        <end position="317"/>
    </location>
</feature>
<keyword evidence="2" id="KW-1003">Cell membrane</keyword>
<dbReference type="PANTHER" id="PTHR35007">
    <property type="entry name" value="INTEGRAL MEMBRANE PROTEIN-RELATED"/>
    <property type="match status" value="1"/>
</dbReference>
<accession>A0A518CS85</accession>
<dbReference type="OrthoDB" id="9803381at2"/>
<feature type="transmembrane region" description="Helical" evidence="6">
    <location>
        <begin position="119"/>
        <end position="137"/>
    </location>
</feature>
<proteinExistence type="predicted"/>
<sequence length="321" mass="35046">MALLLISLAVFVGVVCVVVAISFVMGDIKDGSKTEERLRSLTGRLDEDEQGSITKEAINDSLTGIRGSFKKLGRRFTGLSLLLEQADAPIRTDMFIPISLACGALGVFVAIVAQSPPPLYPVAALGFGILPLMWIMMRRRKRFKKFAQQLPDALELVARALRSGHSLASGLHVVIEEMPSPISTEFGKSYEEQNLGVSMEDALKNMLKRMPNLDLKFFVTAVAIQRTAGGDMAEILDKIGYIIRERFKILGQVQALTGEGRISGVVLMGLPVALFVAVYYLNPDYVMLLFTDENGRKMIAGAAFLQLLGAVAIKKIVNIKV</sequence>
<organism evidence="8 9">
    <name type="scientific">Polystyrenella longa</name>
    <dbReference type="NCBI Taxonomy" id="2528007"/>
    <lineage>
        <taxon>Bacteria</taxon>
        <taxon>Pseudomonadati</taxon>
        <taxon>Planctomycetota</taxon>
        <taxon>Planctomycetia</taxon>
        <taxon>Planctomycetales</taxon>
        <taxon>Planctomycetaceae</taxon>
        <taxon>Polystyrenella</taxon>
    </lineage>
</organism>
<evidence type="ECO:0000256" key="1">
    <source>
        <dbReference type="ARBA" id="ARBA00004651"/>
    </source>
</evidence>
<evidence type="ECO:0000256" key="6">
    <source>
        <dbReference type="SAM" id="Phobius"/>
    </source>
</evidence>
<dbReference type="KEGG" id="plon:Pla110_38370"/>
<dbReference type="RefSeq" id="WP_144997973.1">
    <property type="nucleotide sequence ID" value="NZ_CP036281.1"/>
</dbReference>
<evidence type="ECO:0000256" key="5">
    <source>
        <dbReference type="ARBA" id="ARBA00023136"/>
    </source>
</evidence>
<gene>
    <name evidence="8" type="ORF">Pla110_38370</name>
</gene>